<dbReference type="PROSITE" id="PS51257">
    <property type="entry name" value="PROKAR_LIPOPROTEIN"/>
    <property type="match status" value="1"/>
</dbReference>
<dbReference type="STRING" id="454006.SAMN05421825_2725"/>
<dbReference type="AlphaFoldDB" id="A0A1G7RNX7"/>
<proteinExistence type="predicted"/>
<protein>
    <submittedName>
        <fullName evidence="1">Uncharacterized protein</fullName>
    </submittedName>
</protein>
<evidence type="ECO:0000313" key="2">
    <source>
        <dbReference type="Proteomes" id="UP000199203"/>
    </source>
</evidence>
<keyword evidence="2" id="KW-1185">Reference proteome</keyword>
<sequence>MNTYINKIFFSICLTILIGCSDRSQIEGLVFSDKVQTVDVNKEITVSNNNSQSYIGTLRINDTDYNYTISYYKILYNNGTIQQYLVSVLINPPLGFAKSNGGTIYSVPEGISINSGMGYFSGSLPIINYYNNTNNAANTVKLDETFYIGFNIGGNTEFASYGWLKLLISKDKITIFNYGYKTGNPINAGEN</sequence>
<dbReference type="RefSeq" id="WP_089873969.1">
    <property type="nucleotide sequence ID" value="NZ_FNBH01000003.1"/>
</dbReference>
<evidence type="ECO:0000313" key="1">
    <source>
        <dbReference type="EMBL" id="SDG12314.1"/>
    </source>
</evidence>
<dbReference type="Proteomes" id="UP000199203">
    <property type="component" value="Unassembled WGS sequence"/>
</dbReference>
<organism evidence="1 2">
    <name type="scientific">Epilithonimonas hungarica</name>
    <dbReference type="NCBI Taxonomy" id="454006"/>
    <lineage>
        <taxon>Bacteria</taxon>
        <taxon>Pseudomonadati</taxon>
        <taxon>Bacteroidota</taxon>
        <taxon>Flavobacteriia</taxon>
        <taxon>Flavobacteriales</taxon>
        <taxon>Weeksellaceae</taxon>
        <taxon>Chryseobacterium group</taxon>
        <taxon>Epilithonimonas</taxon>
    </lineage>
</organism>
<reference evidence="2" key="1">
    <citation type="submission" date="2016-10" db="EMBL/GenBank/DDBJ databases">
        <authorList>
            <person name="Varghese N."/>
            <person name="Submissions S."/>
        </authorList>
    </citation>
    <scope>NUCLEOTIDE SEQUENCE [LARGE SCALE GENOMIC DNA]</scope>
    <source>
        <strain evidence="2">DSM 19684</strain>
    </source>
</reference>
<dbReference type="EMBL" id="FNBH01000003">
    <property type="protein sequence ID" value="SDG12314.1"/>
    <property type="molecule type" value="Genomic_DNA"/>
</dbReference>
<gene>
    <name evidence="1" type="ORF">SAMN05421825_2725</name>
</gene>
<name>A0A1G7RNX7_9FLAO</name>
<dbReference type="OrthoDB" id="9821249at2"/>
<accession>A0A1G7RNX7</accession>